<dbReference type="Pfam" id="PF00095">
    <property type="entry name" value="WAP"/>
    <property type="match status" value="1"/>
</dbReference>
<dbReference type="EMBL" id="JAOTOJ010000003">
    <property type="protein sequence ID" value="KAK9405058.1"/>
    <property type="molecule type" value="Genomic_DNA"/>
</dbReference>
<dbReference type="GO" id="GO:0030414">
    <property type="term" value="F:peptidase inhibitor activity"/>
    <property type="evidence" value="ECO:0007669"/>
    <property type="project" value="InterPro"/>
</dbReference>
<organism evidence="2 3">
    <name type="scientific">Crotalus adamanteus</name>
    <name type="common">Eastern diamondback rattlesnake</name>
    <dbReference type="NCBI Taxonomy" id="8729"/>
    <lineage>
        <taxon>Eukaryota</taxon>
        <taxon>Metazoa</taxon>
        <taxon>Chordata</taxon>
        <taxon>Craniata</taxon>
        <taxon>Vertebrata</taxon>
        <taxon>Euteleostomi</taxon>
        <taxon>Lepidosauria</taxon>
        <taxon>Squamata</taxon>
        <taxon>Bifurcata</taxon>
        <taxon>Unidentata</taxon>
        <taxon>Episquamata</taxon>
        <taxon>Toxicofera</taxon>
        <taxon>Serpentes</taxon>
        <taxon>Colubroidea</taxon>
        <taxon>Viperidae</taxon>
        <taxon>Crotalinae</taxon>
        <taxon>Crotalus</taxon>
    </lineage>
</organism>
<sequence length="34" mass="3694">MMTTCDVKCGGDWECAGDQKCCSYGCSIRCKDPV</sequence>
<dbReference type="InterPro" id="IPR036645">
    <property type="entry name" value="Elafin-like_sf"/>
</dbReference>
<comment type="caution">
    <text evidence="2">The sequence shown here is derived from an EMBL/GenBank/DDBJ whole genome shotgun (WGS) entry which is preliminary data.</text>
</comment>
<reference evidence="2 3" key="1">
    <citation type="journal article" date="2024" name="Proc. Natl. Acad. Sci. U.S.A.">
        <title>The genetic regulatory architecture and epigenomic basis for age-related changes in rattlesnake venom.</title>
        <authorList>
            <person name="Hogan M.P."/>
            <person name="Holding M.L."/>
            <person name="Nystrom G.S."/>
            <person name="Colston T.J."/>
            <person name="Bartlett D.A."/>
            <person name="Mason A.J."/>
            <person name="Ellsworth S.A."/>
            <person name="Rautsaw R.M."/>
            <person name="Lawrence K.C."/>
            <person name="Strickland J.L."/>
            <person name="He B."/>
            <person name="Fraser P."/>
            <person name="Margres M.J."/>
            <person name="Gilbert D.M."/>
            <person name="Gibbs H.L."/>
            <person name="Parkinson C.L."/>
            <person name="Rokyta D.R."/>
        </authorList>
    </citation>
    <scope>NUCLEOTIDE SEQUENCE [LARGE SCALE GENOMIC DNA]</scope>
    <source>
        <strain evidence="2">DRR0105</strain>
    </source>
</reference>
<evidence type="ECO:0000259" key="1">
    <source>
        <dbReference type="PROSITE" id="PS51390"/>
    </source>
</evidence>
<dbReference type="Gene3D" id="4.10.75.10">
    <property type="entry name" value="Elafin-like"/>
    <property type="match status" value="1"/>
</dbReference>
<proteinExistence type="predicted"/>
<gene>
    <name evidence="2" type="ORF">NXF25_009885</name>
</gene>
<protein>
    <recommendedName>
        <fullName evidence="1">WAP domain-containing protein</fullName>
    </recommendedName>
</protein>
<feature type="domain" description="WAP" evidence="1">
    <location>
        <begin position="1"/>
        <end position="34"/>
    </location>
</feature>
<dbReference type="PROSITE" id="PS51390">
    <property type="entry name" value="WAP"/>
    <property type="match status" value="1"/>
</dbReference>
<name>A0AAW1BSU4_CROAD</name>
<dbReference type="InterPro" id="IPR008197">
    <property type="entry name" value="WAP_dom"/>
</dbReference>
<dbReference type="Proteomes" id="UP001474421">
    <property type="component" value="Unassembled WGS sequence"/>
</dbReference>
<evidence type="ECO:0000313" key="2">
    <source>
        <dbReference type="EMBL" id="KAK9405058.1"/>
    </source>
</evidence>
<accession>A0AAW1BSU4</accession>
<dbReference type="SUPFAM" id="SSF57256">
    <property type="entry name" value="Elafin-like"/>
    <property type="match status" value="1"/>
</dbReference>
<dbReference type="AlphaFoldDB" id="A0AAW1BSU4"/>
<keyword evidence="3" id="KW-1185">Reference proteome</keyword>
<dbReference type="GO" id="GO:0005576">
    <property type="term" value="C:extracellular region"/>
    <property type="evidence" value="ECO:0007669"/>
    <property type="project" value="InterPro"/>
</dbReference>
<evidence type="ECO:0000313" key="3">
    <source>
        <dbReference type="Proteomes" id="UP001474421"/>
    </source>
</evidence>